<dbReference type="GO" id="GO:0006529">
    <property type="term" value="P:asparagine biosynthetic process"/>
    <property type="evidence" value="ECO:0007669"/>
    <property type="project" value="UniProtKB-KW"/>
</dbReference>
<comment type="similarity">
    <text evidence="2">Belongs to the asparagine synthetase family.</text>
</comment>
<dbReference type="PANTHER" id="PTHR43284:SF1">
    <property type="entry name" value="ASPARAGINE SYNTHETASE"/>
    <property type="match status" value="1"/>
</dbReference>
<dbReference type="STRING" id="1429043.X474_23525"/>
<dbReference type="RefSeq" id="WP_082464548.1">
    <property type="nucleotide sequence ID" value="NZ_AZAC01000056.1"/>
</dbReference>
<dbReference type="AlphaFoldDB" id="A0A0D2G8Q2"/>
<evidence type="ECO:0000256" key="3">
    <source>
        <dbReference type="ARBA" id="ARBA00012737"/>
    </source>
</evidence>
<dbReference type="FunCoup" id="A0A0D2G8Q2">
    <property type="interactions" value="505"/>
</dbReference>
<dbReference type="Gene3D" id="3.40.50.620">
    <property type="entry name" value="HUPs"/>
    <property type="match status" value="1"/>
</dbReference>
<keyword evidence="8" id="KW-0028">Amino-acid biosynthesis</keyword>
<dbReference type="InterPro" id="IPR033738">
    <property type="entry name" value="AsnB_N"/>
</dbReference>
<evidence type="ECO:0000256" key="1">
    <source>
        <dbReference type="ARBA" id="ARBA00005187"/>
    </source>
</evidence>
<dbReference type="CDD" id="cd00712">
    <property type="entry name" value="AsnB"/>
    <property type="match status" value="1"/>
</dbReference>
<sequence length="656" mass="74818">MCGIAGIAGLGEVEPPSENLLQKMAQAMAHRGPDGEGVFLKGKVGLAHRRLAIIDPSPAGSQPMVSPDRNLAVVFNGTIYNFRELRSELEKQGHLFKSQCDTEVLLHGWKKWGEDLVPRLNGHFAFAVTDHQKGMVHLIRDRFGVKPLYLAKLGKNLVFASEIKAITAHPLYTAEVNHQALAEYFTFQNLFRYHTLFKGVELLPAANIMTINTRTGEIKRRAYWDYNFSNPDQSMGQEEAICEVKRLLIQATKRQLVADVPVGAYLSGGMDSGSLVAIASRELNRMHTFTCGWHMGSVHGVEASFDERVQAELMSYLFKTEHFEQIVGHTDVGWALPLVVNHLEDLRLGMSYGQYYAARLASKFVKVCLSGAGGDELFGGYPWRYYRVSHSLGKKEFFDNYFSYWQRLIPKGLRQNFFTPAAKRHMEGDDMRRVLTRVFTFHSNLAYETPEDHIANSLYFEAKTFLHGLFLVGDKLSMANGLEERFPFMDNDLVDFAQKIPVRYKLRDLEEWKHQDENAFGKKKSYFQTHDDGKNILRQAMSLLVPKEVSERKKQGFSSPDESWFREGNLELVKRLILRKGAMCHDYISPRVITEVMEAHCRCGINLRLLIWSLVNFELWLQLFMGKAGDYYQSLGLDEMTNELMKSKPPSQIKAA</sequence>
<keyword evidence="6 8" id="KW-0315">Glutamine amidotransferase</keyword>
<dbReference type="Gene3D" id="3.60.20.10">
    <property type="entry name" value="Glutamine Phosphoribosylpyrophosphate, subunit 1, domain 1"/>
    <property type="match status" value="1"/>
</dbReference>
<organism evidence="11 12">
    <name type="scientific">Dethiosulfatarculus sandiegensis</name>
    <dbReference type="NCBI Taxonomy" id="1429043"/>
    <lineage>
        <taxon>Bacteria</taxon>
        <taxon>Pseudomonadati</taxon>
        <taxon>Thermodesulfobacteriota</taxon>
        <taxon>Desulfarculia</taxon>
        <taxon>Desulfarculales</taxon>
        <taxon>Desulfarculaceae</taxon>
        <taxon>Dethiosulfatarculus</taxon>
    </lineage>
</organism>
<feature type="binding site" evidence="9">
    <location>
        <position position="101"/>
    </location>
    <ligand>
        <name>L-glutamine</name>
        <dbReference type="ChEBI" id="CHEBI:58359"/>
    </ligand>
</feature>
<dbReference type="Pfam" id="PF13537">
    <property type="entry name" value="GATase_7"/>
    <property type="match status" value="1"/>
</dbReference>
<evidence type="ECO:0000256" key="6">
    <source>
        <dbReference type="ARBA" id="ARBA00022962"/>
    </source>
</evidence>
<dbReference type="InterPro" id="IPR051786">
    <property type="entry name" value="ASN_synthetase/amidase"/>
</dbReference>
<dbReference type="InterPro" id="IPR001962">
    <property type="entry name" value="Asn_synthase"/>
</dbReference>
<dbReference type="SUPFAM" id="SSF56235">
    <property type="entry name" value="N-terminal nucleophile aminohydrolases (Ntn hydrolases)"/>
    <property type="match status" value="1"/>
</dbReference>
<gene>
    <name evidence="11" type="ORF">X474_23525</name>
</gene>
<evidence type="ECO:0000256" key="8">
    <source>
        <dbReference type="PIRSR" id="PIRSR001589-1"/>
    </source>
</evidence>
<dbReference type="NCBIfam" id="TIGR01536">
    <property type="entry name" value="asn_synth_AEB"/>
    <property type="match status" value="1"/>
</dbReference>
<dbReference type="InParanoid" id="A0A0D2G8Q2"/>
<name>A0A0D2G8Q2_9BACT</name>
<dbReference type="EC" id="6.3.5.4" evidence="3"/>
<reference evidence="11 12" key="1">
    <citation type="submission" date="2013-11" db="EMBL/GenBank/DDBJ databases">
        <title>Metagenomic analysis of a methanogenic consortium involved in long chain n-alkane degradation.</title>
        <authorList>
            <person name="Davidova I.A."/>
            <person name="Callaghan A.V."/>
            <person name="Wawrik B."/>
            <person name="Pruitt S."/>
            <person name="Marks C."/>
            <person name="Duncan K.E."/>
            <person name="Suflita J.M."/>
        </authorList>
    </citation>
    <scope>NUCLEOTIDE SEQUENCE [LARGE SCALE GENOMIC DNA]</scope>
    <source>
        <strain evidence="11 12">SPR</strain>
    </source>
</reference>
<dbReference type="PATRIC" id="fig|1429043.3.peg.4975"/>
<dbReference type="InterPro" id="IPR029055">
    <property type="entry name" value="Ntn_hydrolases_N"/>
</dbReference>
<dbReference type="GO" id="GO:0005524">
    <property type="term" value="F:ATP binding"/>
    <property type="evidence" value="ECO:0007669"/>
    <property type="project" value="UniProtKB-KW"/>
</dbReference>
<comment type="pathway">
    <text evidence="1">Amino-acid biosynthesis; L-asparagine biosynthesis; L-asparagine from L-aspartate (L-Gln route): step 1/1.</text>
</comment>
<dbReference type="InterPro" id="IPR006426">
    <property type="entry name" value="Asn_synth_AEB"/>
</dbReference>
<proteinExistence type="inferred from homology"/>
<dbReference type="GO" id="GO:0004066">
    <property type="term" value="F:asparagine synthase (glutamine-hydrolyzing) activity"/>
    <property type="evidence" value="ECO:0007669"/>
    <property type="project" value="UniProtKB-EC"/>
</dbReference>
<dbReference type="EMBL" id="AZAC01000056">
    <property type="protein sequence ID" value="KIX11302.1"/>
    <property type="molecule type" value="Genomic_DNA"/>
</dbReference>
<feature type="binding site" evidence="9">
    <location>
        <begin position="370"/>
        <end position="371"/>
    </location>
    <ligand>
        <name>ATP</name>
        <dbReference type="ChEBI" id="CHEBI:30616"/>
    </ligand>
</feature>
<keyword evidence="4 9" id="KW-0547">Nucleotide-binding</keyword>
<evidence type="ECO:0000256" key="2">
    <source>
        <dbReference type="ARBA" id="ARBA00005752"/>
    </source>
</evidence>
<keyword evidence="12" id="KW-1185">Reference proteome</keyword>
<evidence type="ECO:0000259" key="10">
    <source>
        <dbReference type="PROSITE" id="PS51278"/>
    </source>
</evidence>
<comment type="catalytic activity">
    <reaction evidence="7">
        <text>L-aspartate + L-glutamine + ATP + H2O = L-asparagine + L-glutamate + AMP + diphosphate + H(+)</text>
        <dbReference type="Rhea" id="RHEA:12228"/>
        <dbReference type="ChEBI" id="CHEBI:15377"/>
        <dbReference type="ChEBI" id="CHEBI:15378"/>
        <dbReference type="ChEBI" id="CHEBI:29985"/>
        <dbReference type="ChEBI" id="CHEBI:29991"/>
        <dbReference type="ChEBI" id="CHEBI:30616"/>
        <dbReference type="ChEBI" id="CHEBI:33019"/>
        <dbReference type="ChEBI" id="CHEBI:58048"/>
        <dbReference type="ChEBI" id="CHEBI:58359"/>
        <dbReference type="ChEBI" id="CHEBI:456215"/>
        <dbReference type="EC" id="6.3.5.4"/>
    </reaction>
</comment>
<dbReference type="Proteomes" id="UP000032233">
    <property type="component" value="Unassembled WGS sequence"/>
</dbReference>
<accession>A0A0D2G8Q2</accession>
<keyword evidence="8" id="KW-0061">Asparagine biosynthesis</keyword>
<protein>
    <recommendedName>
        <fullName evidence="3">asparagine synthase (glutamine-hydrolyzing)</fullName>
        <ecNumber evidence="3">6.3.5.4</ecNumber>
    </recommendedName>
</protein>
<feature type="domain" description="Glutamine amidotransferase type-2" evidence="10">
    <location>
        <begin position="2"/>
        <end position="214"/>
    </location>
</feature>
<dbReference type="CDD" id="cd01991">
    <property type="entry name" value="Asn_synthase_B_C"/>
    <property type="match status" value="1"/>
</dbReference>
<evidence type="ECO:0000256" key="5">
    <source>
        <dbReference type="ARBA" id="ARBA00022840"/>
    </source>
</evidence>
<dbReference type="PROSITE" id="PS51278">
    <property type="entry name" value="GATASE_TYPE_2"/>
    <property type="match status" value="1"/>
</dbReference>
<dbReference type="InterPro" id="IPR017932">
    <property type="entry name" value="GATase_2_dom"/>
</dbReference>
<dbReference type="InterPro" id="IPR014729">
    <property type="entry name" value="Rossmann-like_a/b/a_fold"/>
</dbReference>
<feature type="binding site" evidence="9">
    <location>
        <position position="298"/>
    </location>
    <ligand>
        <name>ATP</name>
        <dbReference type="ChEBI" id="CHEBI:30616"/>
    </ligand>
</feature>
<dbReference type="OrthoDB" id="9763290at2"/>
<dbReference type="GO" id="GO:0005829">
    <property type="term" value="C:cytosol"/>
    <property type="evidence" value="ECO:0007669"/>
    <property type="project" value="TreeGrafter"/>
</dbReference>
<evidence type="ECO:0000313" key="12">
    <source>
        <dbReference type="Proteomes" id="UP000032233"/>
    </source>
</evidence>
<keyword evidence="5 9" id="KW-0067">ATP-binding</keyword>
<dbReference type="PIRSF" id="PIRSF001589">
    <property type="entry name" value="Asn_synthetase_glu-h"/>
    <property type="match status" value="1"/>
</dbReference>
<evidence type="ECO:0000313" key="11">
    <source>
        <dbReference type="EMBL" id="KIX11302.1"/>
    </source>
</evidence>
<evidence type="ECO:0000256" key="9">
    <source>
        <dbReference type="PIRSR" id="PIRSR001589-2"/>
    </source>
</evidence>
<evidence type="ECO:0000256" key="7">
    <source>
        <dbReference type="ARBA" id="ARBA00048741"/>
    </source>
</evidence>
<dbReference type="Pfam" id="PF00733">
    <property type="entry name" value="Asn_synthase"/>
    <property type="match status" value="1"/>
</dbReference>
<comment type="caution">
    <text evidence="11">The sequence shown here is derived from an EMBL/GenBank/DDBJ whole genome shotgun (WGS) entry which is preliminary data.</text>
</comment>
<feature type="active site" description="For GATase activity" evidence="8">
    <location>
        <position position="2"/>
    </location>
</feature>
<dbReference type="SUPFAM" id="SSF52402">
    <property type="entry name" value="Adenine nucleotide alpha hydrolases-like"/>
    <property type="match status" value="1"/>
</dbReference>
<dbReference type="PANTHER" id="PTHR43284">
    <property type="entry name" value="ASPARAGINE SYNTHETASE (GLUTAMINE-HYDROLYZING)"/>
    <property type="match status" value="1"/>
</dbReference>
<evidence type="ECO:0000256" key="4">
    <source>
        <dbReference type="ARBA" id="ARBA00022741"/>
    </source>
</evidence>